<dbReference type="SUPFAM" id="SSF56645">
    <property type="entry name" value="Acyl-CoA dehydrogenase NM domain-like"/>
    <property type="match status" value="1"/>
</dbReference>
<dbReference type="InterPro" id="IPR009100">
    <property type="entry name" value="AcylCoA_DH/oxidase_NM_dom_sf"/>
</dbReference>
<dbReference type="PANTHER" id="PTHR43884:SF25">
    <property type="entry name" value="ACYL-COA DEHYDROGENASE YDBM-RELATED"/>
    <property type="match status" value="1"/>
</dbReference>
<keyword evidence="4" id="KW-1185">Reference proteome</keyword>
<dbReference type="InterPro" id="IPR037069">
    <property type="entry name" value="AcylCoA_DH/ox_N_sf"/>
</dbReference>
<dbReference type="Pfam" id="PF08028">
    <property type="entry name" value="Acyl-CoA_dh_2"/>
    <property type="match status" value="1"/>
</dbReference>
<sequence length="366" mass="40382">MGEILHPSKYIDPRYVDVIRSNAAEAEQGGMLNAPSLEIVCKEKWFRLLVPEVYNGREITLPELVRLQEAISWIDGSTGWVVTLCSGAGWFGGFIDPEAAKVIFNAENVCLAGSGAASGTAEKTGEGYLLKGTWNYASGAHHATHFTANCFITQNGEKILDETGEPIILPFVVDKKDVTLLPTWKYMGMVATGSHSFEMKDVQISANRCFKIDAGHAKVAGKLYQYPFMQLAEATLAVNLSGMAVHFVDLCRDVFDERKAHPRITPSQHQLMNQTLLDNTEELNLARMALFAAVDVSWEETIDTNLKEVSRTSRILAAKVREVVAALYPYCGLKAAETGTELNRVWRDLHTAGQHSLLTFLDVADD</sequence>
<evidence type="ECO:0000313" key="4">
    <source>
        <dbReference type="Proteomes" id="UP001596958"/>
    </source>
</evidence>
<accession>A0ABW2Z0Q7</accession>
<dbReference type="PIRSF" id="PIRSF016578">
    <property type="entry name" value="HsaA"/>
    <property type="match status" value="1"/>
</dbReference>
<reference evidence="4" key="1">
    <citation type="journal article" date="2019" name="Int. J. Syst. Evol. Microbiol.">
        <title>The Global Catalogue of Microorganisms (GCM) 10K type strain sequencing project: providing services to taxonomists for standard genome sequencing and annotation.</title>
        <authorList>
            <consortium name="The Broad Institute Genomics Platform"/>
            <consortium name="The Broad Institute Genome Sequencing Center for Infectious Disease"/>
            <person name="Wu L."/>
            <person name="Ma J."/>
        </authorList>
    </citation>
    <scope>NUCLEOTIDE SEQUENCE [LARGE SCALE GENOMIC DNA]</scope>
    <source>
        <strain evidence="4">CCUG 63418</strain>
    </source>
</reference>
<name>A0ABW2Z0Q7_9SPHI</name>
<organism evidence="3 4">
    <name type="scientific">Mucilaginibacter calamicampi</name>
    <dbReference type="NCBI Taxonomy" id="1302352"/>
    <lineage>
        <taxon>Bacteria</taxon>
        <taxon>Pseudomonadati</taxon>
        <taxon>Bacteroidota</taxon>
        <taxon>Sphingobacteriia</taxon>
        <taxon>Sphingobacteriales</taxon>
        <taxon>Sphingobacteriaceae</taxon>
        <taxon>Mucilaginibacter</taxon>
    </lineage>
</organism>
<gene>
    <name evidence="3" type="ORF">ACFQZS_16055</name>
</gene>
<comment type="caution">
    <text evidence="3">The sequence shown here is derived from an EMBL/GenBank/DDBJ whole genome shotgun (WGS) entry which is preliminary data.</text>
</comment>
<dbReference type="Gene3D" id="1.20.140.10">
    <property type="entry name" value="Butyryl-CoA Dehydrogenase, subunit A, domain 3"/>
    <property type="match status" value="1"/>
</dbReference>
<protein>
    <submittedName>
        <fullName evidence="3">Acyl-CoA dehydrogenase</fullName>
    </submittedName>
</protein>
<dbReference type="InterPro" id="IPR036250">
    <property type="entry name" value="AcylCo_DH-like_C"/>
</dbReference>
<dbReference type="SUPFAM" id="SSF47203">
    <property type="entry name" value="Acyl-CoA dehydrogenase C-terminal domain-like"/>
    <property type="match status" value="1"/>
</dbReference>
<feature type="domain" description="Acyl-CoA dehydrogenase C-terminal" evidence="2">
    <location>
        <begin position="237"/>
        <end position="358"/>
    </location>
</feature>
<evidence type="ECO:0000259" key="2">
    <source>
        <dbReference type="Pfam" id="PF08028"/>
    </source>
</evidence>
<dbReference type="Gene3D" id="2.40.110.10">
    <property type="entry name" value="Butyryl-CoA Dehydrogenase, subunit A, domain 2"/>
    <property type="match status" value="1"/>
</dbReference>
<keyword evidence="1" id="KW-0560">Oxidoreductase</keyword>
<dbReference type="EMBL" id="JBHTHU010000021">
    <property type="protein sequence ID" value="MFD0751665.1"/>
    <property type="molecule type" value="Genomic_DNA"/>
</dbReference>
<evidence type="ECO:0000256" key="1">
    <source>
        <dbReference type="ARBA" id="ARBA00023002"/>
    </source>
</evidence>
<dbReference type="Proteomes" id="UP001596958">
    <property type="component" value="Unassembled WGS sequence"/>
</dbReference>
<dbReference type="PANTHER" id="PTHR43884">
    <property type="entry name" value="ACYL-COA DEHYDROGENASE"/>
    <property type="match status" value="1"/>
</dbReference>
<proteinExistence type="predicted"/>
<dbReference type="InterPro" id="IPR013107">
    <property type="entry name" value="Acyl-CoA_DH_C"/>
</dbReference>
<dbReference type="RefSeq" id="WP_377101955.1">
    <property type="nucleotide sequence ID" value="NZ_JBHTHU010000021.1"/>
</dbReference>
<dbReference type="InterPro" id="IPR046373">
    <property type="entry name" value="Acyl-CoA_Oxase/DH_mid-dom_sf"/>
</dbReference>
<evidence type="ECO:0000313" key="3">
    <source>
        <dbReference type="EMBL" id="MFD0751665.1"/>
    </source>
</evidence>
<dbReference type="Gene3D" id="1.10.540.10">
    <property type="entry name" value="Acyl-CoA dehydrogenase/oxidase, N-terminal domain"/>
    <property type="match status" value="1"/>
</dbReference>